<dbReference type="InterPro" id="IPR050721">
    <property type="entry name" value="Trk_Ktr_HKT_K-transport"/>
</dbReference>
<dbReference type="InterPro" id="IPR006037">
    <property type="entry name" value="RCK_C"/>
</dbReference>
<dbReference type="InterPro" id="IPR006036">
    <property type="entry name" value="K_uptake_TrkA"/>
</dbReference>
<sequence>MKIIILGAGQVGTSVAANLVSEANDITVVDTDARRLRELADRFDLRTLQGHGAQPDVLLRAGGEDAEMIIAVTNSDETNMVACQVAYTLFHTPTKIARVRAQGFLDHHQALFGGDAFHVDVTISPEQLVTDYTLRLIQTPGALQVTDFANGRVRLVAVRAYYGGPLVGQELRALYDHMPHVEARVAAIYRQDRAIQPEGDTVIEADDEVFFVAAPKHIRSVMGELRRLDKPYKRLIFAGGGNIGTRLARVTERDYRVKVIESNLERCKQIAESLERTIVLHGDAADEELLLEENIEDTDVFCAV</sequence>
<dbReference type="Pfam" id="PF02080">
    <property type="entry name" value="TrkA_C"/>
    <property type="match status" value="1"/>
</dbReference>
<dbReference type="PROSITE" id="PS51201">
    <property type="entry name" value="RCK_N"/>
    <property type="match status" value="2"/>
</dbReference>
<dbReference type="Gene3D" id="3.30.70.1450">
    <property type="entry name" value="Regulator of K+ conductance, C-terminal domain"/>
    <property type="match status" value="1"/>
</dbReference>
<dbReference type="NCBIfam" id="NF007030">
    <property type="entry name" value="PRK09496.1-1"/>
    <property type="match status" value="1"/>
</dbReference>
<dbReference type="Pfam" id="PF02254">
    <property type="entry name" value="TrkA_N"/>
    <property type="match status" value="2"/>
</dbReference>
<dbReference type="EMBL" id="NRRY01000178">
    <property type="protein sequence ID" value="MBK1621905.1"/>
    <property type="molecule type" value="Genomic_DNA"/>
</dbReference>
<dbReference type="Proteomes" id="UP001138768">
    <property type="component" value="Unassembled WGS sequence"/>
</dbReference>
<proteinExistence type="predicted"/>
<feature type="domain" description="RCK C-terminal" evidence="8">
    <location>
        <begin position="143"/>
        <end position="227"/>
    </location>
</feature>
<gene>
    <name evidence="9" type="ORF">CKO42_26765</name>
</gene>
<keyword evidence="3" id="KW-0633">Potassium transport</keyword>
<keyword evidence="4" id="KW-0630">Potassium</keyword>
<dbReference type="NCBIfam" id="NF007031">
    <property type="entry name" value="PRK09496.1-2"/>
    <property type="match status" value="1"/>
</dbReference>
<evidence type="ECO:0000256" key="3">
    <source>
        <dbReference type="ARBA" id="ARBA00022538"/>
    </source>
</evidence>
<dbReference type="Gene3D" id="3.40.50.720">
    <property type="entry name" value="NAD(P)-binding Rossmann-like Domain"/>
    <property type="match status" value="2"/>
</dbReference>
<evidence type="ECO:0000259" key="8">
    <source>
        <dbReference type="PROSITE" id="PS51202"/>
    </source>
</evidence>
<reference evidence="9 10" key="1">
    <citation type="journal article" date="2020" name="Microorganisms">
        <title>Osmotic Adaptation and Compatible Solute Biosynthesis of Phototrophic Bacteria as Revealed from Genome Analyses.</title>
        <authorList>
            <person name="Imhoff J.F."/>
            <person name="Rahn T."/>
            <person name="Kunzel S."/>
            <person name="Keller A."/>
            <person name="Neulinger S.C."/>
        </authorList>
    </citation>
    <scope>NUCLEOTIDE SEQUENCE [LARGE SCALE GENOMIC DNA]</scope>
    <source>
        <strain evidence="9 10">DSM 25653</strain>
    </source>
</reference>
<accession>A0A9X0WEV6</accession>
<dbReference type="PANTHER" id="PTHR43833">
    <property type="entry name" value="POTASSIUM CHANNEL PROTEIN 2-RELATED-RELATED"/>
    <property type="match status" value="1"/>
</dbReference>
<keyword evidence="2" id="KW-0813">Transport</keyword>
<evidence type="ECO:0000313" key="10">
    <source>
        <dbReference type="Proteomes" id="UP001138768"/>
    </source>
</evidence>
<dbReference type="PROSITE" id="PS51202">
    <property type="entry name" value="RCK_C"/>
    <property type="match status" value="1"/>
</dbReference>
<evidence type="ECO:0000256" key="5">
    <source>
        <dbReference type="ARBA" id="ARBA00023027"/>
    </source>
</evidence>
<dbReference type="SUPFAM" id="SSF116726">
    <property type="entry name" value="TrkA C-terminal domain-like"/>
    <property type="match status" value="1"/>
</dbReference>
<evidence type="ECO:0000256" key="4">
    <source>
        <dbReference type="ARBA" id="ARBA00022958"/>
    </source>
</evidence>
<dbReference type="RefSeq" id="WP_200252762.1">
    <property type="nucleotide sequence ID" value="NZ_NRRY01000178.1"/>
</dbReference>
<dbReference type="PANTHER" id="PTHR43833:SF5">
    <property type="entry name" value="TRK SYSTEM POTASSIUM UPTAKE PROTEIN TRKA"/>
    <property type="match status" value="1"/>
</dbReference>
<evidence type="ECO:0000313" key="9">
    <source>
        <dbReference type="EMBL" id="MBK1621905.1"/>
    </source>
</evidence>
<evidence type="ECO:0000259" key="7">
    <source>
        <dbReference type="PROSITE" id="PS51201"/>
    </source>
</evidence>
<name>A0A9X0WEV6_9GAMM</name>
<dbReference type="PRINTS" id="PR00335">
    <property type="entry name" value="KUPTAKETRKA"/>
</dbReference>
<comment type="caution">
    <text evidence="9">The sequence shown here is derived from an EMBL/GenBank/DDBJ whole genome shotgun (WGS) entry which is preliminary data.</text>
</comment>
<keyword evidence="10" id="KW-1185">Reference proteome</keyword>
<dbReference type="AlphaFoldDB" id="A0A9X0WEV6"/>
<feature type="non-terminal residue" evidence="9">
    <location>
        <position position="304"/>
    </location>
</feature>
<dbReference type="SUPFAM" id="SSF51735">
    <property type="entry name" value="NAD(P)-binding Rossmann-fold domains"/>
    <property type="match status" value="2"/>
</dbReference>
<protein>
    <recommendedName>
        <fullName evidence="1">Trk system potassium uptake protein TrkA</fullName>
    </recommendedName>
</protein>
<dbReference type="FunFam" id="3.30.70.1450:FF:000001">
    <property type="entry name" value="Trk system potassium transporter TrkA"/>
    <property type="match status" value="1"/>
</dbReference>
<dbReference type="InterPro" id="IPR036291">
    <property type="entry name" value="NAD(P)-bd_dom_sf"/>
</dbReference>
<dbReference type="GO" id="GO:0005886">
    <property type="term" value="C:plasma membrane"/>
    <property type="evidence" value="ECO:0007669"/>
    <property type="project" value="InterPro"/>
</dbReference>
<keyword evidence="6" id="KW-0406">Ion transport</keyword>
<evidence type="ECO:0000256" key="1">
    <source>
        <dbReference type="ARBA" id="ARBA00017378"/>
    </source>
</evidence>
<evidence type="ECO:0000256" key="6">
    <source>
        <dbReference type="ARBA" id="ARBA00023065"/>
    </source>
</evidence>
<feature type="domain" description="RCK N-terminal" evidence="7">
    <location>
        <begin position="232"/>
        <end position="304"/>
    </location>
</feature>
<evidence type="ECO:0000256" key="2">
    <source>
        <dbReference type="ARBA" id="ARBA00022448"/>
    </source>
</evidence>
<organism evidence="9 10">
    <name type="scientific">Lamprobacter modestohalophilus</name>
    <dbReference type="NCBI Taxonomy" id="1064514"/>
    <lineage>
        <taxon>Bacteria</taxon>
        <taxon>Pseudomonadati</taxon>
        <taxon>Pseudomonadota</taxon>
        <taxon>Gammaproteobacteria</taxon>
        <taxon>Chromatiales</taxon>
        <taxon>Chromatiaceae</taxon>
        <taxon>Lamprobacter</taxon>
    </lineage>
</organism>
<dbReference type="FunFam" id="3.40.50.720:FF:000027">
    <property type="entry name" value="Trk system potassium transporter TrkA"/>
    <property type="match status" value="1"/>
</dbReference>
<dbReference type="InterPro" id="IPR003148">
    <property type="entry name" value="RCK_N"/>
</dbReference>
<dbReference type="InterPro" id="IPR036721">
    <property type="entry name" value="RCK_C_sf"/>
</dbReference>
<feature type="domain" description="RCK N-terminal" evidence="7">
    <location>
        <begin position="1"/>
        <end position="120"/>
    </location>
</feature>
<dbReference type="GO" id="GO:0015079">
    <property type="term" value="F:potassium ion transmembrane transporter activity"/>
    <property type="evidence" value="ECO:0007669"/>
    <property type="project" value="InterPro"/>
</dbReference>
<keyword evidence="5" id="KW-0520">NAD</keyword>
<dbReference type="NCBIfam" id="NF007032">
    <property type="entry name" value="PRK09496.1-4"/>
    <property type="match status" value="1"/>
</dbReference>